<dbReference type="Proteomes" id="UP000198460">
    <property type="component" value="Unassembled WGS sequence"/>
</dbReference>
<evidence type="ECO:0000313" key="1">
    <source>
        <dbReference type="EMBL" id="SMF99390.1"/>
    </source>
</evidence>
<dbReference type="EMBL" id="FXAN01000040">
    <property type="protein sequence ID" value="SMF99390.1"/>
    <property type="molecule type" value="Genomic_DNA"/>
</dbReference>
<gene>
    <name evidence="1" type="ORF">BSIN_0120</name>
</gene>
<reference evidence="1 2" key="1">
    <citation type="submission" date="2017-04" db="EMBL/GenBank/DDBJ databases">
        <authorList>
            <person name="Afonso C.L."/>
            <person name="Miller P.J."/>
            <person name="Scott M.A."/>
            <person name="Spackman E."/>
            <person name="Goraichik I."/>
            <person name="Dimitrov K.M."/>
            <person name="Suarez D.L."/>
            <person name="Swayne D.E."/>
        </authorList>
    </citation>
    <scope>NUCLEOTIDE SEQUENCE [LARGE SCALE GENOMIC DNA]</scope>
    <source>
        <strain evidence="1">LMG 28154</strain>
    </source>
</reference>
<proteinExistence type="predicted"/>
<evidence type="ECO:0000313" key="2">
    <source>
        <dbReference type="Proteomes" id="UP000198460"/>
    </source>
</evidence>
<dbReference type="AlphaFoldDB" id="A0A238H2L9"/>
<organism evidence="1 2">
    <name type="scientific">Burkholderia singularis</name>
    <dbReference type="NCBI Taxonomy" id="1503053"/>
    <lineage>
        <taxon>Bacteria</taxon>
        <taxon>Pseudomonadati</taxon>
        <taxon>Pseudomonadota</taxon>
        <taxon>Betaproteobacteria</taxon>
        <taxon>Burkholderiales</taxon>
        <taxon>Burkholderiaceae</taxon>
        <taxon>Burkholderia</taxon>
        <taxon>pseudomallei group</taxon>
    </lineage>
</organism>
<accession>A0A238H2L9</accession>
<name>A0A238H2L9_9BURK</name>
<protein>
    <submittedName>
        <fullName evidence="1">Uncharacterized protein</fullName>
    </submittedName>
</protein>
<sequence>MIVAAWFLTIPARASIIRGFSPIARDTPNLGRIANIAGIAARHGDSWRQAEPLPPL</sequence>